<name>A0AAW2VYA1_9LAMI</name>
<dbReference type="Pfam" id="PF05699">
    <property type="entry name" value="Dimer_Tnp_hAT"/>
    <property type="match status" value="1"/>
</dbReference>
<proteinExistence type="predicted"/>
<comment type="caution">
    <text evidence="2">The sequence shown here is derived from an EMBL/GenBank/DDBJ whole genome shotgun (WGS) entry which is preliminary data.</text>
</comment>
<dbReference type="InterPro" id="IPR012337">
    <property type="entry name" value="RNaseH-like_sf"/>
</dbReference>
<dbReference type="InterPro" id="IPR008906">
    <property type="entry name" value="HATC_C_dom"/>
</dbReference>
<protein>
    <submittedName>
        <fullName evidence="2">Zinc finger BED domain-containing protein RICESLEEPER 3</fullName>
    </submittedName>
</protein>
<dbReference type="AlphaFoldDB" id="A0AAW2VYA1"/>
<dbReference type="SUPFAM" id="SSF53098">
    <property type="entry name" value="Ribonuclease H-like"/>
    <property type="match status" value="1"/>
</dbReference>
<feature type="domain" description="HAT C-terminal dimerisation" evidence="1">
    <location>
        <begin position="2"/>
        <end position="80"/>
    </location>
</feature>
<organism evidence="2">
    <name type="scientific">Sesamum latifolium</name>
    <dbReference type="NCBI Taxonomy" id="2727402"/>
    <lineage>
        <taxon>Eukaryota</taxon>
        <taxon>Viridiplantae</taxon>
        <taxon>Streptophyta</taxon>
        <taxon>Embryophyta</taxon>
        <taxon>Tracheophyta</taxon>
        <taxon>Spermatophyta</taxon>
        <taxon>Magnoliopsida</taxon>
        <taxon>eudicotyledons</taxon>
        <taxon>Gunneridae</taxon>
        <taxon>Pentapetalae</taxon>
        <taxon>asterids</taxon>
        <taxon>lamiids</taxon>
        <taxon>Lamiales</taxon>
        <taxon>Pedaliaceae</taxon>
        <taxon>Sesamum</taxon>
    </lineage>
</organism>
<evidence type="ECO:0000313" key="2">
    <source>
        <dbReference type="EMBL" id="KAL0434033.1"/>
    </source>
</evidence>
<accession>A0AAW2VYA1</accession>
<dbReference type="PANTHER" id="PTHR23272:SF179">
    <property type="entry name" value="ZINC FINGER BED DOMAIN-CONTAINING PROTEIN RICESLEEPER 2-LIKE ISOFORM X1"/>
    <property type="match status" value="1"/>
</dbReference>
<gene>
    <name evidence="2" type="ORF">Slati_2737600</name>
</gene>
<dbReference type="GO" id="GO:0046983">
    <property type="term" value="F:protein dimerization activity"/>
    <property type="evidence" value="ECO:0007669"/>
    <property type="project" value="InterPro"/>
</dbReference>
<dbReference type="PANTHER" id="PTHR23272">
    <property type="entry name" value="BED FINGER-RELATED"/>
    <property type="match status" value="1"/>
</dbReference>
<sequence>MYLEESLLPRTRDFDILIWWKTNGVKFPTLQKMTRDFLAIPVSTIASESAFSNSGKLINPQRNRLHHTTVEALMCSRRWLWNEVNDTCSTSDGIQICHSMLDEEDDQDDRDNK</sequence>
<reference evidence="2" key="1">
    <citation type="submission" date="2020-06" db="EMBL/GenBank/DDBJ databases">
        <authorList>
            <person name="Li T."/>
            <person name="Hu X."/>
            <person name="Zhang T."/>
            <person name="Song X."/>
            <person name="Zhang H."/>
            <person name="Dai N."/>
            <person name="Sheng W."/>
            <person name="Hou X."/>
            <person name="Wei L."/>
        </authorList>
    </citation>
    <scope>NUCLEOTIDE SEQUENCE</scope>
    <source>
        <strain evidence="2">KEN1</strain>
        <tissue evidence="2">Leaf</tissue>
    </source>
</reference>
<reference evidence="2" key="2">
    <citation type="journal article" date="2024" name="Plant">
        <title>Genomic evolution and insights into agronomic trait innovations of Sesamum species.</title>
        <authorList>
            <person name="Miao H."/>
            <person name="Wang L."/>
            <person name="Qu L."/>
            <person name="Liu H."/>
            <person name="Sun Y."/>
            <person name="Le M."/>
            <person name="Wang Q."/>
            <person name="Wei S."/>
            <person name="Zheng Y."/>
            <person name="Lin W."/>
            <person name="Duan Y."/>
            <person name="Cao H."/>
            <person name="Xiong S."/>
            <person name="Wang X."/>
            <person name="Wei L."/>
            <person name="Li C."/>
            <person name="Ma Q."/>
            <person name="Ju M."/>
            <person name="Zhao R."/>
            <person name="Li G."/>
            <person name="Mu C."/>
            <person name="Tian Q."/>
            <person name="Mei H."/>
            <person name="Zhang T."/>
            <person name="Gao T."/>
            <person name="Zhang H."/>
        </authorList>
    </citation>
    <scope>NUCLEOTIDE SEQUENCE</scope>
    <source>
        <strain evidence="2">KEN1</strain>
    </source>
</reference>
<dbReference type="EMBL" id="JACGWN010000009">
    <property type="protein sequence ID" value="KAL0434033.1"/>
    <property type="molecule type" value="Genomic_DNA"/>
</dbReference>
<evidence type="ECO:0000259" key="1">
    <source>
        <dbReference type="Pfam" id="PF05699"/>
    </source>
</evidence>